<keyword evidence="2" id="KW-0472">Membrane</keyword>
<dbReference type="EMBL" id="FOUJ01000001">
    <property type="protein sequence ID" value="SFM29136.1"/>
    <property type="molecule type" value="Genomic_DNA"/>
</dbReference>
<dbReference type="Pfam" id="PF13447">
    <property type="entry name" value="Multi-haem_cyto"/>
    <property type="match status" value="1"/>
</dbReference>
<keyword evidence="1" id="KW-0732">Signal</keyword>
<dbReference type="STRING" id="487685.SAMN04488696_0775"/>
<dbReference type="InterPro" id="IPR026371">
    <property type="entry name" value="PGF_CTERM"/>
</dbReference>
<keyword evidence="2" id="KW-0812">Transmembrane</keyword>
<dbReference type="SUPFAM" id="SSF48695">
    <property type="entry name" value="Multiheme cytochromes"/>
    <property type="match status" value="1"/>
</dbReference>
<dbReference type="AlphaFoldDB" id="A0A1I4PNF1"/>
<feature type="transmembrane region" description="Helical" evidence="2">
    <location>
        <begin position="456"/>
        <end position="474"/>
    </location>
</feature>
<dbReference type="Gene3D" id="1.20.850.10">
    <property type="entry name" value="Hydroxylamine Oxidoreductase, Chain A, domain 2"/>
    <property type="match status" value="1"/>
</dbReference>
<proteinExistence type="predicted"/>
<keyword evidence="5" id="KW-1185">Reference proteome</keyword>
<feature type="domain" description="PGF-CTERM archaeal protein-sorting signal" evidence="3">
    <location>
        <begin position="455"/>
        <end position="472"/>
    </location>
</feature>
<dbReference type="Gene3D" id="1.10.780.10">
    <property type="entry name" value="Hydroxylamine Oxidoreductase, Chain A, domain 1"/>
    <property type="match status" value="1"/>
</dbReference>
<gene>
    <name evidence="4" type="ORF">SAMN04488696_0775</name>
</gene>
<name>A0A1I4PNF1_9EURY</name>
<evidence type="ECO:0000256" key="1">
    <source>
        <dbReference type="ARBA" id="ARBA00022729"/>
    </source>
</evidence>
<dbReference type="Pfam" id="PF18204">
    <property type="entry name" value="PGF-CTERM"/>
    <property type="match status" value="1"/>
</dbReference>
<evidence type="ECO:0000256" key="2">
    <source>
        <dbReference type="SAM" id="Phobius"/>
    </source>
</evidence>
<keyword evidence="2" id="KW-1133">Transmembrane helix</keyword>
<evidence type="ECO:0000259" key="3">
    <source>
        <dbReference type="Pfam" id="PF18204"/>
    </source>
</evidence>
<organism evidence="4 5">
    <name type="scientific">Methanolobus profundi</name>
    <dbReference type="NCBI Taxonomy" id="487685"/>
    <lineage>
        <taxon>Archaea</taxon>
        <taxon>Methanobacteriati</taxon>
        <taxon>Methanobacteriota</taxon>
        <taxon>Stenosarchaea group</taxon>
        <taxon>Methanomicrobia</taxon>
        <taxon>Methanosarcinales</taxon>
        <taxon>Methanosarcinaceae</taxon>
        <taxon>Methanolobus</taxon>
    </lineage>
</organism>
<protein>
    <submittedName>
        <fullName evidence="4">Cytochrome c7</fullName>
    </submittedName>
</protein>
<accession>A0A1I4PNF1</accession>
<reference evidence="5" key="1">
    <citation type="submission" date="2016-10" db="EMBL/GenBank/DDBJ databases">
        <authorList>
            <person name="Varghese N."/>
            <person name="Submissions S."/>
        </authorList>
    </citation>
    <scope>NUCLEOTIDE SEQUENCE [LARGE SCALE GENOMIC DNA]</scope>
    <source>
        <strain evidence="5">Mob M</strain>
    </source>
</reference>
<feature type="transmembrane region" description="Helical" evidence="2">
    <location>
        <begin position="12"/>
        <end position="36"/>
    </location>
</feature>
<evidence type="ECO:0000313" key="4">
    <source>
        <dbReference type="EMBL" id="SFM29136.1"/>
    </source>
</evidence>
<sequence length="479" mass="53738">MGVFECHPEGCIAILGWNMNITYLIMGLLIAIFALMVQPCGAVEDDWYDCLDCHRSMDAFPAIIDEWEDSTHAEYGVSCADCHVAQPDDPDAISHMGYDITLVVSASDCGSCHATEYEENDRSLHALGSIYYELDFDNKALPYLESLVVVDGETIVSHDATVNGCQACHGTNMLGKTTEDPEVWPNNGIGRINPDGSLGSCSACHTRHLFSVEEARKPESCEQCHLGPDHPQTEIYDESKHGSIYNTDGDNWNWTSVDWVAGEDYRAPTCAVCHMSGTQEMAPTHDVSERLSWELETPVSRRTDNTANLLGTPISDGSTWEEKRERMYSVCEQCHSDDWIANYYTNADNTVELYNIKYTDAKLIVDELKEEGLITEQNFDEPIEFKIYEMWHHEGRRARMGAFMLGPDYVQWHGFYELLKDRAELEEMAENIRLNAELEEQLGIEGTKASTASSPGFEVILAMAGVFAVVFVNLRKKGK</sequence>
<dbReference type="InterPro" id="IPR036280">
    <property type="entry name" value="Multihaem_cyt_sf"/>
</dbReference>
<dbReference type="Proteomes" id="UP000198535">
    <property type="component" value="Unassembled WGS sequence"/>
</dbReference>
<evidence type="ECO:0000313" key="5">
    <source>
        <dbReference type="Proteomes" id="UP000198535"/>
    </source>
</evidence>